<dbReference type="Proteomes" id="UP001054889">
    <property type="component" value="Unassembled WGS sequence"/>
</dbReference>
<evidence type="ECO:0000256" key="1">
    <source>
        <dbReference type="ARBA" id="ARBA00009431"/>
    </source>
</evidence>
<name>A0AAV5EZU1_ELECO</name>
<organism evidence="2 3">
    <name type="scientific">Eleusine coracana subsp. coracana</name>
    <dbReference type="NCBI Taxonomy" id="191504"/>
    <lineage>
        <taxon>Eukaryota</taxon>
        <taxon>Viridiplantae</taxon>
        <taxon>Streptophyta</taxon>
        <taxon>Embryophyta</taxon>
        <taxon>Tracheophyta</taxon>
        <taxon>Spermatophyta</taxon>
        <taxon>Magnoliopsida</taxon>
        <taxon>Liliopsida</taxon>
        <taxon>Poales</taxon>
        <taxon>Poaceae</taxon>
        <taxon>PACMAD clade</taxon>
        <taxon>Chloridoideae</taxon>
        <taxon>Cynodonteae</taxon>
        <taxon>Eleusininae</taxon>
        <taxon>Eleusine</taxon>
    </lineage>
</organism>
<dbReference type="EMBL" id="BQKI01000080">
    <property type="protein sequence ID" value="GJN28121.1"/>
    <property type="molecule type" value="Genomic_DNA"/>
</dbReference>
<comment type="similarity">
    <text evidence="1">Belongs to the peptidase S10 family.</text>
</comment>
<dbReference type="SUPFAM" id="SSF53474">
    <property type="entry name" value="alpha/beta-Hydrolases"/>
    <property type="match status" value="1"/>
</dbReference>
<evidence type="ECO:0000313" key="2">
    <source>
        <dbReference type="EMBL" id="GJN28121.1"/>
    </source>
</evidence>
<reference evidence="2" key="2">
    <citation type="submission" date="2021-12" db="EMBL/GenBank/DDBJ databases">
        <title>Resequencing data analysis of finger millet.</title>
        <authorList>
            <person name="Hatakeyama M."/>
            <person name="Aluri S."/>
            <person name="Balachadran M.T."/>
            <person name="Sivarajan S.R."/>
            <person name="Poveda L."/>
            <person name="Shimizu-Inatsugi R."/>
            <person name="Schlapbach R."/>
            <person name="Sreeman S.M."/>
            <person name="Shimizu K.K."/>
        </authorList>
    </citation>
    <scope>NUCLEOTIDE SEQUENCE</scope>
</reference>
<dbReference type="GO" id="GO:0004185">
    <property type="term" value="F:serine-type carboxypeptidase activity"/>
    <property type="evidence" value="ECO:0007669"/>
    <property type="project" value="InterPro"/>
</dbReference>
<dbReference type="GO" id="GO:0006508">
    <property type="term" value="P:proteolysis"/>
    <property type="evidence" value="ECO:0007669"/>
    <property type="project" value="InterPro"/>
</dbReference>
<dbReference type="InterPro" id="IPR029058">
    <property type="entry name" value="AB_hydrolase_fold"/>
</dbReference>
<proteinExistence type="inferred from homology"/>
<comment type="caution">
    <text evidence="2">The sequence shown here is derived from an EMBL/GenBank/DDBJ whole genome shotgun (WGS) entry which is preliminary data.</text>
</comment>
<gene>
    <name evidence="2" type="primary">gb16205</name>
    <name evidence="2" type="ORF">PR202_gb16205</name>
</gene>
<evidence type="ECO:0000313" key="3">
    <source>
        <dbReference type="Proteomes" id="UP001054889"/>
    </source>
</evidence>
<sequence>MTVADDLRRVLLDDRNNGRHQPFKCRGTIGEWNRCNRSIPYNKDIQSTVEHHLRLRKRGYPALIYRYTRSYSSNLTFATVKGAGHTTPEYKPKECLEMFSRWISGTPL</sequence>
<accession>A0AAV5EZU1</accession>
<dbReference type="Pfam" id="PF00450">
    <property type="entry name" value="Peptidase_S10"/>
    <property type="match status" value="1"/>
</dbReference>
<dbReference type="AlphaFoldDB" id="A0AAV5EZU1"/>
<dbReference type="Gene3D" id="3.40.50.1820">
    <property type="entry name" value="alpha/beta hydrolase"/>
    <property type="match status" value="1"/>
</dbReference>
<keyword evidence="3" id="KW-1185">Reference proteome</keyword>
<reference evidence="2" key="1">
    <citation type="journal article" date="2018" name="DNA Res.">
        <title>Multiple hybrid de novo genome assembly of finger millet, an orphan allotetraploid crop.</title>
        <authorList>
            <person name="Hatakeyama M."/>
            <person name="Aluri S."/>
            <person name="Balachadran M.T."/>
            <person name="Sivarajan S.R."/>
            <person name="Patrignani A."/>
            <person name="Gruter S."/>
            <person name="Poveda L."/>
            <person name="Shimizu-Inatsugi R."/>
            <person name="Baeten J."/>
            <person name="Francoijs K.J."/>
            <person name="Nataraja K.N."/>
            <person name="Reddy Y.A.N."/>
            <person name="Phadnis S."/>
            <person name="Ravikumar R.L."/>
            <person name="Schlapbach R."/>
            <person name="Sreeman S.M."/>
            <person name="Shimizu K.K."/>
        </authorList>
    </citation>
    <scope>NUCLEOTIDE SEQUENCE</scope>
</reference>
<dbReference type="InterPro" id="IPR001563">
    <property type="entry name" value="Peptidase_S10"/>
</dbReference>
<protein>
    <submittedName>
        <fullName evidence="2">Uncharacterized protein</fullName>
    </submittedName>
</protein>